<feature type="region of interest" description="Disordered" evidence="1">
    <location>
        <begin position="1"/>
        <end position="24"/>
    </location>
</feature>
<name>A0AAV4JF79_9GAST</name>
<dbReference type="EMBL" id="BMAT01003181">
    <property type="protein sequence ID" value="GFS21494.1"/>
    <property type="molecule type" value="Genomic_DNA"/>
</dbReference>
<evidence type="ECO:0000313" key="2">
    <source>
        <dbReference type="EMBL" id="GFS21494.1"/>
    </source>
</evidence>
<dbReference type="Proteomes" id="UP000762676">
    <property type="component" value="Unassembled WGS sequence"/>
</dbReference>
<accession>A0AAV4JF79</accession>
<organism evidence="2 3">
    <name type="scientific">Elysia marginata</name>
    <dbReference type="NCBI Taxonomy" id="1093978"/>
    <lineage>
        <taxon>Eukaryota</taxon>
        <taxon>Metazoa</taxon>
        <taxon>Spiralia</taxon>
        <taxon>Lophotrochozoa</taxon>
        <taxon>Mollusca</taxon>
        <taxon>Gastropoda</taxon>
        <taxon>Heterobranchia</taxon>
        <taxon>Euthyneura</taxon>
        <taxon>Panpulmonata</taxon>
        <taxon>Sacoglossa</taxon>
        <taxon>Placobranchoidea</taxon>
        <taxon>Plakobranchidae</taxon>
        <taxon>Elysia</taxon>
    </lineage>
</organism>
<reference evidence="2 3" key="1">
    <citation type="journal article" date="2021" name="Elife">
        <title>Chloroplast acquisition without the gene transfer in kleptoplastic sea slugs, Plakobranchus ocellatus.</title>
        <authorList>
            <person name="Maeda T."/>
            <person name="Takahashi S."/>
            <person name="Yoshida T."/>
            <person name="Shimamura S."/>
            <person name="Takaki Y."/>
            <person name="Nagai Y."/>
            <person name="Toyoda A."/>
            <person name="Suzuki Y."/>
            <person name="Arimoto A."/>
            <person name="Ishii H."/>
            <person name="Satoh N."/>
            <person name="Nishiyama T."/>
            <person name="Hasebe M."/>
            <person name="Maruyama T."/>
            <person name="Minagawa J."/>
            <person name="Obokata J."/>
            <person name="Shigenobu S."/>
        </authorList>
    </citation>
    <scope>NUCLEOTIDE SEQUENCE [LARGE SCALE GENOMIC DNA]</scope>
</reference>
<gene>
    <name evidence="2" type="ORF">ElyMa_001595300</name>
</gene>
<proteinExistence type="predicted"/>
<sequence>MPRYRQLKQSQEDGSGGQLLDEDSAGDGLLEALSTLANCSQDNQTLEDSLGHPDFQDPSIPCTRPIQLRLANSSALANSTALGQFICAGQFNCARLD</sequence>
<evidence type="ECO:0000313" key="3">
    <source>
        <dbReference type="Proteomes" id="UP000762676"/>
    </source>
</evidence>
<evidence type="ECO:0000256" key="1">
    <source>
        <dbReference type="SAM" id="MobiDB-lite"/>
    </source>
</evidence>
<dbReference type="AlphaFoldDB" id="A0AAV4JF79"/>
<keyword evidence="3" id="KW-1185">Reference proteome</keyword>
<comment type="caution">
    <text evidence="2">The sequence shown here is derived from an EMBL/GenBank/DDBJ whole genome shotgun (WGS) entry which is preliminary data.</text>
</comment>
<protein>
    <submittedName>
        <fullName evidence="2">Uncharacterized protein</fullName>
    </submittedName>
</protein>